<dbReference type="PIR" id="E75602">
    <property type="entry name" value="E75602"/>
</dbReference>
<dbReference type="PaxDb" id="243230-DR_A0083"/>
<dbReference type="PATRIC" id="fig|243230.17.peg.2968"/>
<evidence type="ECO:0000313" key="2">
    <source>
        <dbReference type="Proteomes" id="UP000002524"/>
    </source>
</evidence>
<dbReference type="Proteomes" id="UP000002524">
    <property type="component" value="Chromosome 2"/>
</dbReference>
<evidence type="ECO:0000313" key="1">
    <source>
        <dbReference type="EMBL" id="AAF12345.1"/>
    </source>
</evidence>
<dbReference type="HOGENOM" id="CLU_1945232_0_0_0"/>
<reference evidence="1 2" key="1">
    <citation type="journal article" date="1999" name="Science">
        <title>Genome sequence of the radioresistant bacterium Deinococcus radiodurans R1.</title>
        <authorList>
            <person name="White O."/>
            <person name="Eisen J.A."/>
            <person name="Heidelberg J.F."/>
            <person name="Hickey E.K."/>
            <person name="Peterson J.D."/>
            <person name="Dodson R.J."/>
            <person name="Haft D.H."/>
            <person name="Gwinn M.L."/>
            <person name="Nelson W.C."/>
            <person name="Richardson D.L."/>
            <person name="Moffat K.S."/>
            <person name="Qin H."/>
            <person name="Jiang L."/>
            <person name="Pamphile W."/>
            <person name="Crosby M."/>
            <person name="Shen M."/>
            <person name="Vamathevan J.J."/>
            <person name="Lam P."/>
            <person name="McDonald L."/>
            <person name="Utterback T."/>
            <person name="Zalewski C."/>
            <person name="Makarova K.S."/>
            <person name="Aravind L."/>
            <person name="Daly M.J."/>
            <person name="Minton K.W."/>
            <person name="Fleischmann R.D."/>
            <person name="Ketchum K.A."/>
            <person name="Nelson K.E."/>
            <person name="Salzberg S."/>
            <person name="Smith H.O."/>
            <person name="Venter J.C."/>
            <person name="Fraser C.M."/>
        </authorList>
    </citation>
    <scope>NUCLEOTIDE SEQUENCE [LARGE SCALE GENOMIC DNA]</scope>
    <source>
        <strain evidence="2">ATCC 13939 / DSM 20539 / JCM 16871 / LMG 4051 / NBRC 15346 / NCIMB 9279 / R1 / VKM B-1422</strain>
    </source>
</reference>
<dbReference type="OrthoDB" id="71193at2"/>
<sequence>MTIDLERRVTAPDFTTDPLGYFVWHLETHPDMYRQFRQTADAYRAGDPARRLSADMICHVLRWQSVVHAGDDLFQVNNNLTALYARLYKNERPDARISTRPSMLDALLPDERDRLAAAFAPLKEVKEDA</sequence>
<dbReference type="AlphaFoldDB" id="Q9RZ71"/>
<keyword evidence="2" id="KW-1185">Reference proteome</keyword>
<dbReference type="KEGG" id="dra:DR_A0083"/>
<gene>
    <name evidence="1" type="ordered locus">DR_A0083</name>
</gene>
<dbReference type="STRING" id="243230.DR_A0083"/>
<dbReference type="InParanoid" id="Q9RZ71"/>
<name>Q9RZ71_DEIRA</name>
<dbReference type="EMBL" id="AE001825">
    <property type="protein sequence ID" value="AAF12345.1"/>
    <property type="molecule type" value="Genomic_DNA"/>
</dbReference>
<dbReference type="GeneID" id="69518976"/>
<organism evidence="1 2">
    <name type="scientific">Deinococcus radiodurans (strain ATCC 13939 / DSM 20539 / JCM 16871 / CCUG 27074 / LMG 4051 / NBRC 15346 / NCIMB 9279 / VKM B-1422 / R1)</name>
    <dbReference type="NCBI Taxonomy" id="243230"/>
    <lineage>
        <taxon>Bacteria</taxon>
        <taxon>Thermotogati</taxon>
        <taxon>Deinococcota</taxon>
        <taxon>Deinococci</taxon>
        <taxon>Deinococcales</taxon>
        <taxon>Deinococcaceae</taxon>
        <taxon>Deinococcus</taxon>
    </lineage>
</organism>
<accession>Q9RZ71</accession>
<dbReference type="RefSeq" id="WP_010889342.1">
    <property type="nucleotide sequence ID" value="NC_001264.1"/>
</dbReference>
<protein>
    <submittedName>
        <fullName evidence="1">Uncharacterized protein</fullName>
    </submittedName>
</protein>
<dbReference type="EnsemblBacteria" id="AAF12345">
    <property type="protein sequence ID" value="AAF12345"/>
    <property type="gene ID" value="DR_A0083"/>
</dbReference>
<proteinExistence type="predicted"/>